<organism evidence="2 3">
    <name type="scientific">Iphiclides podalirius</name>
    <name type="common">scarce swallowtail</name>
    <dbReference type="NCBI Taxonomy" id="110791"/>
    <lineage>
        <taxon>Eukaryota</taxon>
        <taxon>Metazoa</taxon>
        <taxon>Ecdysozoa</taxon>
        <taxon>Arthropoda</taxon>
        <taxon>Hexapoda</taxon>
        <taxon>Insecta</taxon>
        <taxon>Pterygota</taxon>
        <taxon>Neoptera</taxon>
        <taxon>Endopterygota</taxon>
        <taxon>Lepidoptera</taxon>
        <taxon>Glossata</taxon>
        <taxon>Ditrysia</taxon>
        <taxon>Papilionoidea</taxon>
        <taxon>Papilionidae</taxon>
        <taxon>Papilioninae</taxon>
        <taxon>Iphiclides</taxon>
    </lineage>
</organism>
<name>A0ABN8IW43_9NEOP</name>
<feature type="region of interest" description="Disordered" evidence="1">
    <location>
        <begin position="58"/>
        <end position="80"/>
    </location>
</feature>
<gene>
    <name evidence="2" type="ORF">IPOD504_LOCUS13202</name>
</gene>
<evidence type="ECO:0000256" key="1">
    <source>
        <dbReference type="SAM" id="MobiDB-lite"/>
    </source>
</evidence>
<feature type="region of interest" description="Disordered" evidence="1">
    <location>
        <begin position="1"/>
        <end position="27"/>
    </location>
</feature>
<protein>
    <submittedName>
        <fullName evidence="2">Uncharacterized protein</fullName>
    </submittedName>
</protein>
<dbReference type="Proteomes" id="UP000837857">
    <property type="component" value="Chromosome 4"/>
</dbReference>
<dbReference type="EMBL" id="OW152816">
    <property type="protein sequence ID" value="CAH2065938.1"/>
    <property type="molecule type" value="Genomic_DNA"/>
</dbReference>
<keyword evidence="3" id="KW-1185">Reference proteome</keyword>
<evidence type="ECO:0000313" key="3">
    <source>
        <dbReference type="Proteomes" id="UP000837857"/>
    </source>
</evidence>
<sequence length="147" mass="16224">MPPIASANNGGRIRALISQPRRDTRAAAAELRNSAGIEREDPRDPISIRPPLHHYYTMEEPPDRSHREPCHPRGESPATATAMVTADPRIPIVLWHASTYISAVGHMNACVLVCLRRRHFVAGLMAYSWAGRNGPTSLPMQTTLGQQ</sequence>
<accession>A0ABN8IW43</accession>
<evidence type="ECO:0000313" key="2">
    <source>
        <dbReference type="EMBL" id="CAH2065938.1"/>
    </source>
</evidence>
<feature type="compositionally biased region" description="Basic and acidic residues" evidence="1">
    <location>
        <begin position="61"/>
        <end position="74"/>
    </location>
</feature>
<proteinExistence type="predicted"/>
<reference evidence="2" key="1">
    <citation type="submission" date="2022-03" db="EMBL/GenBank/DDBJ databases">
        <authorList>
            <person name="Martin H S."/>
        </authorList>
    </citation>
    <scope>NUCLEOTIDE SEQUENCE</scope>
</reference>
<feature type="non-terminal residue" evidence="2">
    <location>
        <position position="147"/>
    </location>
</feature>